<keyword evidence="5" id="KW-1185">Reference proteome</keyword>
<keyword evidence="2" id="KW-0732">Signal</keyword>
<evidence type="ECO:0000256" key="2">
    <source>
        <dbReference type="SAM" id="SignalP"/>
    </source>
</evidence>
<dbReference type="OrthoDB" id="8074373at2"/>
<comment type="caution">
    <text evidence="4">The sequence shown here is derived from an EMBL/GenBank/DDBJ whole genome shotgun (WGS) entry which is preliminary data.</text>
</comment>
<protein>
    <recommendedName>
        <fullName evidence="3">SH3b domain-containing protein</fullName>
    </recommendedName>
</protein>
<feature type="chain" id="PRO_5015065840" description="SH3b domain-containing protein" evidence="2">
    <location>
        <begin position="25"/>
        <end position="195"/>
    </location>
</feature>
<dbReference type="EMBL" id="PJNW01000013">
    <property type="protein sequence ID" value="PKR88265.1"/>
    <property type="molecule type" value="Genomic_DNA"/>
</dbReference>
<name>A0A1I4VYX0_9HYPH</name>
<dbReference type="Gene3D" id="2.30.30.40">
    <property type="entry name" value="SH3 Domains"/>
    <property type="match status" value="1"/>
</dbReference>
<sequence>MWKSLLSIAVLAAATIAAPAVASAAPARVTANVNLRAGPGTNYYPILVLPAGAPVELYGCLQGYTWCDISYGRERGWVSSRYLSTFYRGPAYRPRPYASVPFLSFNFGYWDNHYVHRPWYRDRPRNSDWDRDRRDWDRDRDRRDWERDRRDWDRDRDRRDWERDRRDWERDRERRDQNESEREPCPPHVLDCVQR</sequence>
<dbReference type="PROSITE" id="PS51781">
    <property type="entry name" value="SH3B"/>
    <property type="match status" value="1"/>
</dbReference>
<feature type="region of interest" description="Disordered" evidence="1">
    <location>
        <begin position="152"/>
        <end position="195"/>
    </location>
</feature>
<dbReference type="SMART" id="SM00287">
    <property type="entry name" value="SH3b"/>
    <property type="match status" value="1"/>
</dbReference>
<feature type="signal peptide" evidence="2">
    <location>
        <begin position="1"/>
        <end position="24"/>
    </location>
</feature>
<gene>
    <name evidence="4" type="ORF">CXZ10_15835</name>
</gene>
<evidence type="ECO:0000313" key="4">
    <source>
        <dbReference type="EMBL" id="PKR88265.1"/>
    </source>
</evidence>
<proteinExistence type="predicted"/>
<evidence type="ECO:0000313" key="5">
    <source>
        <dbReference type="Proteomes" id="UP000233491"/>
    </source>
</evidence>
<dbReference type="AlphaFoldDB" id="A0A1I4VYX0"/>
<feature type="compositionally biased region" description="Basic and acidic residues" evidence="1">
    <location>
        <begin position="152"/>
        <end position="185"/>
    </location>
</feature>
<evidence type="ECO:0000259" key="3">
    <source>
        <dbReference type="PROSITE" id="PS51781"/>
    </source>
</evidence>
<organism evidence="4 5">
    <name type="scientific">Pleomorphomonas diazotrophica</name>
    <dbReference type="NCBI Taxonomy" id="1166257"/>
    <lineage>
        <taxon>Bacteria</taxon>
        <taxon>Pseudomonadati</taxon>
        <taxon>Pseudomonadota</taxon>
        <taxon>Alphaproteobacteria</taxon>
        <taxon>Hyphomicrobiales</taxon>
        <taxon>Pleomorphomonadaceae</taxon>
        <taxon>Pleomorphomonas</taxon>
    </lineage>
</organism>
<feature type="domain" description="SH3b" evidence="3">
    <location>
        <begin position="24"/>
        <end position="87"/>
    </location>
</feature>
<dbReference type="InterPro" id="IPR003646">
    <property type="entry name" value="SH3-like_bac-type"/>
</dbReference>
<accession>A0A1I4VYX0</accession>
<reference evidence="4 5" key="1">
    <citation type="submission" date="2017-12" db="EMBL/GenBank/DDBJ databases">
        <title>Anaerobic carbon monoxide metabolism by Pleomorphomonas carboxyditropha sp. nov., a new mesophilic hydrogenogenic carboxidotroph.</title>
        <authorList>
            <person name="Esquivel-Elizondo S."/>
            <person name="Krajmalnik-Brown R."/>
        </authorList>
    </citation>
    <scope>NUCLEOTIDE SEQUENCE [LARGE SCALE GENOMIC DNA]</scope>
    <source>
        <strain evidence="4 5">R5-392</strain>
    </source>
</reference>
<dbReference type="RefSeq" id="WP_101290333.1">
    <property type="nucleotide sequence ID" value="NZ_FOUQ01000014.1"/>
</dbReference>
<evidence type="ECO:0000256" key="1">
    <source>
        <dbReference type="SAM" id="MobiDB-lite"/>
    </source>
</evidence>
<dbReference type="Proteomes" id="UP000233491">
    <property type="component" value="Unassembled WGS sequence"/>
</dbReference>
<dbReference type="Pfam" id="PF08239">
    <property type="entry name" value="SH3_3"/>
    <property type="match status" value="1"/>
</dbReference>